<keyword evidence="9" id="KW-1185">Reference proteome</keyword>
<dbReference type="eggNOG" id="COG0595">
    <property type="taxonomic scope" value="Bacteria"/>
</dbReference>
<evidence type="ECO:0000256" key="5">
    <source>
        <dbReference type="ARBA" id="ARBA00022839"/>
    </source>
</evidence>
<dbReference type="EMBL" id="AAVT01000008">
    <property type="protein sequence ID" value="EAW30480.1"/>
    <property type="molecule type" value="Genomic_DNA"/>
</dbReference>
<gene>
    <name evidence="8" type="ORF">GP2143_09750</name>
</gene>
<dbReference type="PANTHER" id="PTHR43694:SF1">
    <property type="entry name" value="RIBONUCLEASE J"/>
    <property type="match status" value="1"/>
</dbReference>
<dbReference type="InterPro" id="IPR055132">
    <property type="entry name" value="RNase_J_b_CASP"/>
</dbReference>
<evidence type="ECO:0000256" key="6">
    <source>
        <dbReference type="ARBA" id="ARBA00022884"/>
    </source>
</evidence>
<evidence type="ECO:0000313" key="9">
    <source>
        <dbReference type="Proteomes" id="UP000004931"/>
    </source>
</evidence>
<evidence type="ECO:0000256" key="2">
    <source>
        <dbReference type="ARBA" id="ARBA00022723"/>
    </source>
</evidence>
<dbReference type="Pfam" id="PF22505">
    <property type="entry name" value="RNase_J_b_CASP"/>
    <property type="match status" value="1"/>
</dbReference>
<dbReference type="Gene3D" id="3.40.50.10710">
    <property type="entry name" value="Metallo-hydrolase/oxidoreductase"/>
    <property type="match status" value="1"/>
</dbReference>
<dbReference type="InterPro" id="IPR001279">
    <property type="entry name" value="Metallo-B-lactamas"/>
</dbReference>
<evidence type="ECO:0000259" key="7">
    <source>
        <dbReference type="SMART" id="SM00849"/>
    </source>
</evidence>
<dbReference type="SMART" id="SM00849">
    <property type="entry name" value="Lactamase_B"/>
    <property type="match status" value="1"/>
</dbReference>
<dbReference type="Proteomes" id="UP000004931">
    <property type="component" value="Unassembled WGS sequence"/>
</dbReference>
<organism evidence="8 9">
    <name type="scientific">marine gamma proteobacterium HTCC2143</name>
    <dbReference type="NCBI Taxonomy" id="247633"/>
    <lineage>
        <taxon>Bacteria</taxon>
        <taxon>Pseudomonadati</taxon>
        <taxon>Pseudomonadota</taxon>
        <taxon>Gammaproteobacteria</taxon>
        <taxon>Cellvibrionales</taxon>
        <taxon>Spongiibacteraceae</taxon>
        <taxon>BD1-7 clade</taxon>
    </lineage>
</organism>
<proteinExistence type="predicted"/>
<keyword evidence="6" id="KW-0694">RNA-binding</keyword>
<dbReference type="Pfam" id="PF12706">
    <property type="entry name" value="Lactamase_B_2"/>
    <property type="match status" value="1"/>
</dbReference>
<keyword evidence="2" id="KW-0479">Metal-binding</keyword>
<dbReference type="PANTHER" id="PTHR43694">
    <property type="entry name" value="RIBONUCLEASE J"/>
    <property type="match status" value="1"/>
</dbReference>
<evidence type="ECO:0000256" key="1">
    <source>
        <dbReference type="ARBA" id="ARBA00022722"/>
    </source>
</evidence>
<evidence type="ECO:0000256" key="4">
    <source>
        <dbReference type="ARBA" id="ARBA00022833"/>
    </source>
</evidence>
<evidence type="ECO:0000313" key="8">
    <source>
        <dbReference type="EMBL" id="EAW30480.1"/>
    </source>
</evidence>
<dbReference type="GO" id="GO:0004527">
    <property type="term" value="F:exonuclease activity"/>
    <property type="evidence" value="ECO:0007669"/>
    <property type="project" value="UniProtKB-KW"/>
</dbReference>
<keyword evidence="1" id="KW-0540">Nuclease</keyword>
<evidence type="ECO:0000256" key="3">
    <source>
        <dbReference type="ARBA" id="ARBA00022801"/>
    </source>
</evidence>
<dbReference type="InterPro" id="IPR036866">
    <property type="entry name" value="RibonucZ/Hydroxyglut_hydro"/>
</dbReference>
<dbReference type="Gene3D" id="3.60.15.10">
    <property type="entry name" value="Ribonuclease Z/Hydroxyacylglutathione hydrolase-like"/>
    <property type="match status" value="1"/>
</dbReference>
<dbReference type="GO" id="GO:0003723">
    <property type="term" value="F:RNA binding"/>
    <property type="evidence" value="ECO:0007669"/>
    <property type="project" value="UniProtKB-KW"/>
</dbReference>
<dbReference type="InterPro" id="IPR042173">
    <property type="entry name" value="RNase_J_2"/>
</dbReference>
<accession>A0YFR6</accession>
<reference evidence="8 9" key="1">
    <citation type="journal article" date="2010" name="J. Bacteriol.">
        <title>Genome sequence of the oligotrophic marine Gammaproteobacterium HTCC2143, isolated from the Oregon Coast.</title>
        <authorList>
            <person name="Oh H.M."/>
            <person name="Kang I."/>
            <person name="Ferriera S."/>
            <person name="Giovannoni S.J."/>
            <person name="Cho J.C."/>
        </authorList>
    </citation>
    <scope>NUCLEOTIDE SEQUENCE [LARGE SCALE GENOMIC DNA]</scope>
    <source>
        <strain evidence="8 9">HTCC2143</strain>
    </source>
</reference>
<comment type="caution">
    <text evidence="8">The sequence shown here is derived from an EMBL/GenBank/DDBJ whole genome shotgun (WGS) entry which is preliminary data.</text>
</comment>
<dbReference type="Pfam" id="PF07521">
    <property type="entry name" value="RMMBL"/>
    <property type="match status" value="1"/>
</dbReference>
<protein>
    <submittedName>
        <fullName evidence="8">Metallo-beta-lactamase family protein</fullName>
    </submittedName>
</protein>
<name>A0YFR6_9GAMM</name>
<dbReference type="SUPFAM" id="SSF56281">
    <property type="entry name" value="Metallo-hydrolase/oxidoreductase"/>
    <property type="match status" value="1"/>
</dbReference>
<keyword evidence="5" id="KW-0269">Exonuclease</keyword>
<dbReference type="OrthoDB" id="9803916at2"/>
<keyword evidence="4" id="KW-0862">Zinc</keyword>
<keyword evidence="3" id="KW-0378">Hydrolase</keyword>
<dbReference type="STRING" id="247633.GP2143_09750"/>
<feature type="domain" description="Metallo-beta-lactamase" evidence="7">
    <location>
        <begin position="20"/>
        <end position="214"/>
    </location>
</feature>
<dbReference type="InterPro" id="IPR011108">
    <property type="entry name" value="RMMBL"/>
</dbReference>
<dbReference type="AlphaFoldDB" id="A0YFR6"/>
<sequence length="441" mass="47749">MNPSVTDLWFLPLGGCGEIGMNLSLYGHNGQWLMVDCGIGFDRAAVGTRIIAPSVEFIAARRQQLVGLLVTHAHEDHVGAVAHLWPELKCPVYCTRFTHEILRRKLVEAGLEKKVDVHIVEPQLRHQLGHFDIQWFDMTHSAPESQALMIRTPLGNIFHTGDWKIDPNPVVGAKINEASLRALGKEGVLAMVCDSTNAMLAGHSPSEGILYDNLLRHAQQVKGRIIVACFGSNVARLHTLATVALATGRFPALLGRSLHNYYRAAKASGLWPLGRDFVDAQHLGYLPPKEVFAVATGSQGEAGAALSRLAAGSHPALELAPGDCVIFSSRVIPGNEESLENLCASLKAKGVDLILDTDTTPIHASGHPAQDELRVMYDWIKPHVSIPVHGENQHLRAHAGFAKSLGIPAQIAGSNGDLITLAPNLGTRRKAAEFGRVEIKR</sequence>
<dbReference type="GO" id="GO:0046872">
    <property type="term" value="F:metal ion binding"/>
    <property type="evidence" value="ECO:0007669"/>
    <property type="project" value="UniProtKB-KW"/>
</dbReference>
<dbReference type="CDD" id="cd07714">
    <property type="entry name" value="RNaseJ_MBL-fold"/>
    <property type="match status" value="1"/>
</dbReference>